<dbReference type="AlphaFoldDB" id="A0A4Y6USJ0"/>
<dbReference type="EMBL" id="CP041217">
    <property type="protein sequence ID" value="QDH19608.1"/>
    <property type="molecule type" value="Genomic_DNA"/>
</dbReference>
<name>A0A4Y6USJ0_SACBS</name>
<sequence>MSEKSAPVAYGGQAVIEGVMFGGRHVNVTAVRRKSGEITFLEVPREEKGWVRSLRKIPLLRGLVSLIDSSVKGSKHLNYSFDAYADDEMTPEEREELKAKNKKGEAKLGLGAIIGVTAAAILSFIVGKVVFTLVPVFVEQFLFKGAFEHQIYHNLTEGGIKLILLLLYLYLISLTPIVKRLFQYHGAEHKVISAFEAGEELTPENVQKYTRLHYRCGSSFIMLTVIIGVLIYSLFTWDSLAERVVQRLLLLPVVMGVSFEFLKFTNALRDVPVLRYLGYPGLWLQLLTTKEPTDEQVEVSIASFNRMRELDAVYAKQGAPASVPDAILDPLEG</sequence>
<keyword evidence="1" id="KW-0472">Membrane</keyword>
<keyword evidence="3" id="KW-1185">Reference proteome</keyword>
<feature type="transmembrane region" description="Helical" evidence="1">
    <location>
        <begin position="212"/>
        <end position="232"/>
    </location>
</feature>
<feature type="transmembrane region" description="Helical" evidence="1">
    <location>
        <begin position="108"/>
        <end position="138"/>
    </location>
</feature>
<dbReference type="KEGG" id="saca:FFV09_01275"/>
<dbReference type="Proteomes" id="UP000316968">
    <property type="component" value="Chromosome"/>
</dbReference>
<dbReference type="PANTHER" id="PTHR42867:SF1">
    <property type="entry name" value="MEMBRANE PROTEIN-RELATED"/>
    <property type="match status" value="1"/>
</dbReference>
<dbReference type="InterPro" id="IPR010787">
    <property type="entry name" value="DUF1385"/>
</dbReference>
<dbReference type="OrthoDB" id="9784805at2"/>
<dbReference type="PANTHER" id="PTHR42867">
    <property type="entry name" value="MEMBRANE PROTEIN-RELATED"/>
    <property type="match status" value="1"/>
</dbReference>
<keyword evidence="1" id="KW-1133">Transmembrane helix</keyword>
<accession>A0A4Y6USJ0</accession>
<reference evidence="2 3" key="1">
    <citation type="submission" date="2019-06" db="EMBL/GenBank/DDBJ databases">
        <title>Saccharibacillus brassicae sp. nov., an endophytic bacterium isolated from Chinese cabbage seeds (Brassica pekinensis).</title>
        <authorList>
            <person name="Jiang L."/>
            <person name="Lee J."/>
            <person name="Kim S.W."/>
        </authorList>
    </citation>
    <scope>NUCLEOTIDE SEQUENCE [LARGE SCALE GENOMIC DNA]</scope>
    <source>
        <strain evidence="3">KCTC 43072 / ATSA2</strain>
    </source>
</reference>
<evidence type="ECO:0000256" key="1">
    <source>
        <dbReference type="SAM" id="Phobius"/>
    </source>
</evidence>
<gene>
    <name evidence="2" type="ORF">FFV09_01275</name>
</gene>
<dbReference type="Pfam" id="PF07136">
    <property type="entry name" value="DUF1385"/>
    <property type="match status" value="1"/>
</dbReference>
<organism evidence="2 3">
    <name type="scientific">Saccharibacillus brassicae</name>
    <dbReference type="NCBI Taxonomy" id="2583377"/>
    <lineage>
        <taxon>Bacteria</taxon>
        <taxon>Bacillati</taxon>
        <taxon>Bacillota</taxon>
        <taxon>Bacilli</taxon>
        <taxon>Bacillales</taxon>
        <taxon>Paenibacillaceae</taxon>
        <taxon>Saccharibacillus</taxon>
    </lineage>
</organism>
<evidence type="ECO:0000313" key="3">
    <source>
        <dbReference type="Proteomes" id="UP000316968"/>
    </source>
</evidence>
<evidence type="ECO:0000313" key="2">
    <source>
        <dbReference type="EMBL" id="QDH19608.1"/>
    </source>
</evidence>
<dbReference type="RefSeq" id="WP_141445997.1">
    <property type="nucleotide sequence ID" value="NZ_CBCSAZ010000001.1"/>
</dbReference>
<proteinExistence type="predicted"/>
<protein>
    <submittedName>
        <fullName evidence="2">DUF1385 domain-containing protein</fullName>
    </submittedName>
</protein>
<keyword evidence="1" id="KW-0812">Transmembrane</keyword>
<feature type="transmembrane region" description="Helical" evidence="1">
    <location>
        <begin position="158"/>
        <end position="178"/>
    </location>
</feature>